<proteinExistence type="predicted"/>
<dbReference type="RefSeq" id="WP_264729449.1">
    <property type="nucleotide sequence ID" value="NZ_JAPDNR010000001.1"/>
</dbReference>
<dbReference type="SMART" id="SM00554">
    <property type="entry name" value="FAS1"/>
    <property type="match status" value="2"/>
</dbReference>
<feature type="domain" description="FAS1" evidence="2">
    <location>
        <begin position="173"/>
        <end position="324"/>
    </location>
</feature>
<feature type="signal peptide" evidence="1">
    <location>
        <begin position="1"/>
        <end position="26"/>
    </location>
</feature>
<dbReference type="Proteomes" id="UP001207742">
    <property type="component" value="Unassembled WGS sequence"/>
</dbReference>
<dbReference type="EMBL" id="JAPDNS010000001">
    <property type="protein sequence ID" value="MCW3483930.1"/>
    <property type="molecule type" value="Genomic_DNA"/>
</dbReference>
<dbReference type="PANTHER" id="PTHR10900:SF77">
    <property type="entry name" value="FI19380P1"/>
    <property type="match status" value="1"/>
</dbReference>
<keyword evidence="1" id="KW-0732">Signal</keyword>
<dbReference type="InterPro" id="IPR036378">
    <property type="entry name" value="FAS1_dom_sf"/>
</dbReference>
<sequence length="328" mass="35525">MKRIHILLPVLLAAGLCWSSCSKKDAADDMIDNNLITLVVADNFNLSVYGAALRRSNMDNTLKTSGPFTALAPSDGAFSAAGFTVTGMLMANPLLVSRIVNYHLLDGKYELNKLPYLFNQELRSRGGKIFVTHWIKGTDTVITINGARVLAENMAASNGLIQVINHVLAPYVHEQLGSAIMAEQDITLFTQALISSGQLQTINSTGPYTVFAPSNAAMQAQGYTTVQQVSETDPQVLKQLVNYHVIRGRRFIYDYVLSTGPSNTNRQVMFDGNTVGIELAEDAAEPGRFGTIMLTGIGNTQGIHVVKKDILTGNGVLHVIDGVLKITQ</sequence>
<feature type="domain" description="FAS1" evidence="2">
    <location>
        <begin position="33"/>
        <end position="168"/>
    </location>
</feature>
<dbReference type="Gene3D" id="2.30.180.10">
    <property type="entry name" value="FAS1 domain"/>
    <property type="match status" value="2"/>
</dbReference>
<dbReference type="Pfam" id="PF02469">
    <property type="entry name" value="Fasciclin"/>
    <property type="match status" value="2"/>
</dbReference>
<evidence type="ECO:0000259" key="2">
    <source>
        <dbReference type="PROSITE" id="PS50213"/>
    </source>
</evidence>
<comment type="caution">
    <text evidence="3">The sequence shown here is derived from an EMBL/GenBank/DDBJ whole genome shotgun (WGS) entry which is preliminary data.</text>
</comment>
<feature type="chain" id="PRO_5046035614" evidence="1">
    <location>
        <begin position="27"/>
        <end position="328"/>
    </location>
</feature>
<evidence type="ECO:0000313" key="4">
    <source>
        <dbReference type="Proteomes" id="UP001207742"/>
    </source>
</evidence>
<dbReference type="PROSITE" id="PS50213">
    <property type="entry name" value="FAS1"/>
    <property type="match status" value="2"/>
</dbReference>
<accession>A0ABT3IIX5</accession>
<dbReference type="PANTHER" id="PTHR10900">
    <property type="entry name" value="PERIOSTIN-RELATED"/>
    <property type="match status" value="1"/>
</dbReference>
<organism evidence="3 4">
    <name type="scientific">Chitinophaga nivalis</name>
    <dbReference type="NCBI Taxonomy" id="2991709"/>
    <lineage>
        <taxon>Bacteria</taxon>
        <taxon>Pseudomonadati</taxon>
        <taxon>Bacteroidota</taxon>
        <taxon>Chitinophagia</taxon>
        <taxon>Chitinophagales</taxon>
        <taxon>Chitinophagaceae</taxon>
        <taxon>Chitinophaga</taxon>
    </lineage>
</organism>
<protein>
    <submittedName>
        <fullName evidence="3">Fasciclin domain-containing protein</fullName>
    </submittedName>
</protein>
<reference evidence="3 4" key="1">
    <citation type="submission" date="2022-10" db="EMBL/GenBank/DDBJ databases">
        <title>Chitinophaga nivalis PC15 sp. nov., isolated from Pyeongchang county, South Korea.</title>
        <authorList>
            <person name="Trinh H.N."/>
        </authorList>
    </citation>
    <scope>NUCLEOTIDE SEQUENCE [LARGE SCALE GENOMIC DNA]</scope>
    <source>
        <strain evidence="3 4">PC14</strain>
    </source>
</reference>
<gene>
    <name evidence="3" type="ORF">OL497_08500</name>
</gene>
<dbReference type="InterPro" id="IPR000782">
    <property type="entry name" value="FAS1_domain"/>
</dbReference>
<keyword evidence="4" id="KW-1185">Reference proteome</keyword>
<dbReference type="SUPFAM" id="SSF82153">
    <property type="entry name" value="FAS1 domain"/>
    <property type="match status" value="2"/>
</dbReference>
<evidence type="ECO:0000256" key="1">
    <source>
        <dbReference type="SAM" id="SignalP"/>
    </source>
</evidence>
<dbReference type="InterPro" id="IPR050904">
    <property type="entry name" value="Adhesion/Biosynth-related"/>
</dbReference>
<name>A0ABT3IIX5_9BACT</name>
<evidence type="ECO:0000313" key="3">
    <source>
        <dbReference type="EMBL" id="MCW3483930.1"/>
    </source>
</evidence>